<gene>
    <name evidence="1" type="ORF">DWB61_02785</name>
</gene>
<dbReference type="EMBL" id="QQWG01000002">
    <property type="protein sequence ID" value="RRG24059.1"/>
    <property type="molecule type" value="Genomic_DNA"/>
</dbReference>
<keyword evidence="2" id="KW-1185">Reference proteome</keyword>
<comment type="caution">
    <text evidence="1">The sequence shown here is derived from an EMBL/GenBank/DDBJ whole genome shotgun (WGS) entry which is preliminary data.</text>
</comment>
<dbReference type="RefSeq" id="WP_125029371.1">
    <property type="nucleotide sequence ID" value="NZ_JAPXVP010000002.1"/>
</dbReference>
<reference evidence="1 2" key="1">
    <citation type="submission" date="2018-07" db="EMBL/GenBank/DDBJ databases">
        <title>Draft genome sequence of Ancylomarina sp. M1P.</title>
        <authorList>
            <person name="Yadav S."/>
            <person name="Villanueva L."/>
            <person name="Damste J.S.S."/>
        </authorList>
    </citation>
    <scope>NUCLEOTIDE SEQUENCE [LARGE SCALE GENOMIC DNA]</scope>
    <source>
        <strain evidence="1 2">M1P</strain>
    </source>
</reference>
<proteinExistence type="predicted"/>
<evidence type="ECO:0000313" key="2">
    <source>
        <dbReference type="Proteomes" id="UP000285794"/>
    </source>
</evidence>
<dbReference type="Proteomes" id="UP000285794">
    <property type="component" value="Unassembled WGS sequence"/>
</dbReference>
<name>A0A425Y6C4_9BACT</name>
<evidence type="ECO:0000313" key="1">
    <source>
        <dbReference type="EMBL" id="RRG24059.1"/>
    </source>
</evidence>
<dbReference type="AlphaFoldDB" id="A0A425Y6C4"/>
<accession>A0A425Y6C4</accession>
<sequence length="221" mass="25755">MIKLNEKIEDFLDGAKLLLNKSIMDSTIKSSVALLGYDEVKLTEAKSLLLILEELYDSSKKESTNQYQDEYWIKREAVNKDYLDLITISKIAFKNDLYAFQTLGLNNIRKKSFSGWFSQALEFCSTLISNLNYITSLEVFKQSIVEVQVIKEKILETKNFYKVYQGEIEAEWRTLQMQDEIFDLLAEWVCDYQKILRIALKDKPHLLETVGLAKNSFQECL</sequence>
<protein>
    <submittedName>
        <fullName evidence="1">Uncharacterized protein</fullName>
    </submittedName>
</protein>
<dbReference type="OrthoDB" id="1120922at2"/>
<organism evidence="1 2">
    <name type="scientific">Ancylomarina euxinus</name>
    <dbReference type="NCBI Taxonomy" id="2283627"/>
    <lineage>
        <taxon>Bacteria</taxon>
        <taxon>Pseudomonadati</taxon>
        <taxon>Bacteroidota</taxon>
        <taxon>Bacteroidia</taxon>
        <taxon>Marinilabiliales</taxon>
        <taxon>Marinifilaceae</taxon>
        <taxon>Ancylomarina</taxon>
    </lineage>
</organism>